<dbReference type="EMBL" id="CABVQD010000060">
    <property type="protein sequence ID" value="VWC47970.1"/>
    <property type="molecule type" value="Genomic_DNA"/>
</dbReference>
<name>A0A6P2SS64_9BURK</name>
<evidence type="ECO:0000313" key="2">
    <source>
        <dbReference type="EMBL" id="VWC47970.1"/>
    </source>
</evidence>
<accession>A0A6P2SS64</accession>
<sequence length="206" mass="23830">MHGDGLRGGRFDGRHAKPLHVGGQLRECLGNPVLHELLRLVRIGADLEGDRERQGAVAVRLRLHIQHALDAVDLLLERRRNRLRDHLRIRARVLRIDGDHRRHHLGILRDRQEIQRYDAGQQDQRRQDAGENRPVDEKPRNVHDQGSIVQDWFPRRPAAGVKACRRDARLQPPRPARMRCAVVRRRARLRRPSARTSRVRPSPTGA</sequence>
<evidence type="ECO:0000313" key="3">
    <source>
        <dbReference type="Proteomes" id="UP000494330"/>
    </source>
</evidence>
<dbReference type="Proteomes" id="UP000494330">
    <property type="component" value="Unassembled WGS sequence"/>
</dbReference>
<feature type="compositionally biased region" description="Basic and acidic residues" evidence="1">
    <location>
        <begin position="123"/>
        <end position="143"/>
    </location>
</feature>
<feature type="compositionally biased region" description="Low complexity" evidence="1">
    <location>
        <begin position="194"/>
        <end position="206"/>
    </location>
</feature>
<dbReference type="AlphaFoldDB" id="A0A6P2SS64"/>
<evidence type="ECO:0000256" key="1">
    <source>
        <dbReference type="SAM" id="MobiDB-lite"/>
    </source>
</evidence>
<protein>
    <submittedName>
        <fullName evidence="2">Uncharacterized protein</fullName>
    </submittedName>
</protein>
<gene>
    <name evidence="2" type="ORF">BPA30113_07477</name>
</gene>
<reference evidence="2 3" key="1">
    <citation type="submission" date="2019-09" db="EMBL/GenBank/DDBJ databases">
        <authorList>
            <person name="Depoorter E."/>
        </authorList>
    </citation>
    <scope>NUCLEOTIDE SEQUENCE [LARGE SCALE GENOMIC DNA]</scope>
    <source>
        <strain evidence="2">LMG 30113</strain>
    </source>
</reference>
<keyword evidence="3" id="KW-1185">Reference proteome</keyword>
<proteinExistence type="predicted"/>
<feature type="compositionally biased region" description="Basic residues" evidence="1">
    <location>
        <begin position="184"/>
        <end position="193"/>
    </location>
</feature>
<feature type="region of interest" description="Disordered" evidence="1">
    <location>
        <begin position="113"/>
        <end position="147"/>
    </location>
</feature>
<feature type="region of interest" description="Disordered" evidence="1">
    <location>
        <begin position="184"/>
        <end position="206"/>
    </location>
</feature>
<organism evidence="2 3">
    <name type="scientific">Burkholderia paludis</name>
    <dbReference type="NCBI Taxonomy" id="1506587"/>
    <lineage>
        <taxon>Bacteria</taxon>
        <taxon>Pseudomonadati</taxon>
        <taxon>Pseudomonadota</taxon>
        <taxon>Betaproteobacteria</taxon>
        <taxon>Burkholderiales</taxon>
        <taxon>Burkholderiaceae</taxon>
        <taxon>Burkholderia</taxon>
        <taxon>Burkholderia cepacia complex</taxon>
    </lineage>
</organism>